<evidence type="ECO:0000256" key="1">
    <source>
        <dbReference type="SAM" id="MobiDB-lite"/>
    </source>
</evidence>
<dbReference type="EMBL" id="JBIAFJ010000002">
    <property type="protein sequence ID" value="MFE9168998.1"/>
    <property type="molecule type" value="Genomic_DNA"/>
</dbReference>
<reference evidence="2 3" key="1">
    <citation type="submission" date="2024-10" db="EMBL/GenBank/DDBJ databases">
        <title>The Natural Products Discovery Center: Release of the First 8490 Sequenced Strains for Exploring Actinobacteria Biosynthetic Diversity.</title>
        <authorList>
            <person name="Kalkreuter E."/>
            <person name="Kautsar S.A."/>
            <person name="Yang D."/>
            <person name="Bader C.D."/>
            <person name="Teijaro C.N."/>
            <person name="Fluegel L."/>
            <person name="Davis C.M."/>
            <person name="Simpson J.R."/>
            <person name="Lauterbach L."/>
            <person name="Steele A.D."/>
            <person name="Gui C."/>
            <person name="Meng S."/>
            <person name="Li G."/>
            <person name="Viehrig K."/>
            <person name="Ye F."/>
            <person name="Su P."/>
            <person name="Kiefer A.F."/>
            <person name="Nichols A."/>
            <person name="Cepeda A.J."/>
            <person name="Yan W."/>
            <person name="Fan B."/>
            <person name="Jiang Y."/>
            <person name="Adhikari A."/>
            <person name="Zheng C.-J."/>
            <person name="Schuster L."/>
            <person name="Cowan T.M."/>
            <person name="Smanski M.J."/>
            <person name="Chevrette M.G."/>
            <person name="De Carvalho L.P.S."/>
            <person name="Shen B."/>
        </authorList>
    </citation>
    <scope>NUCLEOTIDE SEQUENCE [LARGE SCALE GENOMIC DNA]</scope>
    <source>
        <strain evidence="2 3">NPDC007147</strain>
    </source>
</reference>
<dbReference type="Proteomes" id="UP001601197">
    <property type="component" value="Unassembled WGS sequence"/>
</dbReference>
<evidence type="ECO:0000313" key="2">
    <source>
        <dbReference type="EMBL" id="MFE9168998.1"/>
    </source>
</evidence>
<protein>
    <submittedName>
        <fullName evidence="2">Uncharacterized protein</fullName>
    </submittedName>
</protein>
<organism evidence="2 3">
    <name type="scientific">Streptomyces kebangsaanensis</name>
    <dbReference type="NCBI Taxonomy" id="864058"/>
    <lineage>
        <taxon>Bacteria</taxon>
        <taxon>Bacillati</taxon>
        <taxon>Actinomycetota</taxon>
        <taxon>Actinomycetes</taxon>
        <taxon>Kitasatosporales</taxon>
        <taxon>Streptomycetaceae</taxon>
        <taxon>Streptomyces</taxon>
    </lineage>
</organism>
<gene>
    <name evidence="2" type="ORF">ACFYNZ_05625</name>
</gene>
<feature type="compositionally biased region" description="Polar residues" evidence="1">
    <location>
        <begin position="69"/>
        <end position="78"/>
    </location>
</feature>
<proteinExistence type="predicted"/>
<accession>A0ABW6KM69</accession>
<name>A0ABW6KM69_9ACTN</name>
<dbReference type="RefSeq" id="WP_388343650.1">
    <property type="nucleotide sequence ID" value="NZ_JBIAFJ010000002.1"/>
</dbReference>
<evidence type="ECO:0000313" key="3">
    <source>
        <dbReference type="Proteomes" id="UP001601197"/>
    </source>
</evidence>
<keyword evidence="3" id="KW-1185">Reference proteome</keyword>
<sequence>MPHRLPAHPRPPDEPTGDDLGVEYDFRFLTEEEAEAGNDSGQAHWYRVQDVRIFAPPRTSSARCGARVSRTTTSPAPC</sequence>
<comment type="caution">
    <text evidence="2">The sequence shown here is derived from an EMBL/GenBank/DDBJ whole genome shotgun (WGS) entry which is preliminary data.</text>
</comment>
<feature type="region of interest" description="Disordered" evidence="1">
    <location>
        <begin position="1"/>
        <end position="21"/>
    </location>
</feature>
<feature type="region of interest" description="Disordered" evidence="1">
    <location>
        <begin position="58"/>
        <end position="78"/>
    </location>
</feature>